<dbReference type="PANTHER" id="PTHR43734:SF1">
    <property type="entry name" value="PHYTOENE DESATURASE"/>
    <property type="match status" value="1"/>
</dbReference>
<dbReference type="GO" id="GO:0016491">
    <property type="term" value="F:oxidoreductase activity"/>
    <property type="evidence" value="ECO:0007669"/>
    <property type="project" value="UniProtKB-KW"/>
</dbReference>
<keyword evidence="2" id="KW-0560">Oxidoreductase</keyword>
<evidence type="ECO:0000259" key="4">
    <source>
        <dbReference type="Pfam" id="PF01593"/>
    </source>
</evidence>
<reference evidence="5 6" key="1">
    <citation type="journal article" date="2014" name="Genome Announc.">
        <title>Draft Genome Sequence of Kocuria palustris PEL.</title>
        <authorList>
            <person name="Sharma G."/>
            <person name="Khatri I."/>
            <person name="Subramanian S."/>
        </authorList>
    </citation>
    <scope>NUCLEOTIDE SEQUENCE [LARGE SCALE GENOMIC DNA]</scope>
    <source>
        <strain evidence="5 6">PEL</strain>
    </source>
</reference>
<evidence type="ECO:0000256" key="3">
    <source>
        <dbReference type="PIRSR" id="PIRSR601613-1"/>
    </source>
</evidence>
<comment type="caution">
    <text evidence="5">The sequence shown here is derived from an EMBL/GenBank/DDBJ whole genome shotgun (WGS) entry which is preliminary data.</text>
</comment>
<evidence type="ECO:0000256" key="1">
    <source>
        <dbReference type="ARBA" id="ARBA00001974"/>
    </source>
</evidence>
<organism evidence="5 6">
    <name type="scientific">Kocuria palustris PEL</name>
    <dbReference type="NCBI Taxonomy" id="1236550"/>
    <lineage>
        <taxon>Bacteria</taxon>
        <taxon>Bacillati</taxon>
        <taxon>Actinomycetota</taxon>
        <taxon>Actinomycetes</taxon>
        <taxon>Micrococcales</taxon>
        <taxon>Micrococcaceae</taxon>
        <taxon>Kocuria</taxon>
    </lineage>
</organism>
<evidence type="ECO:0000256" key="2">
    <source>
        <dbReference type="ARBA" id="ARBA00023002"/>
    </source>
</evidence>
<feature type="binding site" evidence="3">
    <location>
        <position position="15"/>
    </location>
    <ligand>
        <name>FAD</name>
        <dbReference type="ChEBI" id="CHEBI:57692"/>
    </ligand>
</feature>
<gene>
    <name evidence="5" type="ORF">C884_02218</name>
</gene>
<dbReference type="InterPro" id="IPR001613">
    <property type="entry name" value="Flavin_amine_oxidase"/>
</dbReference>
<evidence type="ECO:0000313" key="6">
    <source>
        <dbReference type="Proteomes" id="UP000009877"/>
    </source>
</evidence>
<feature type="binding site" evidence="3">
    <location>
        <position position="247"/>
    </location>
    <ligand>
        <name>FAD</name>
        <dbReference type="ChEBI" id="CHEBI:57692"/>
    </ligand>
</feature>
<keyword evidence="6" id="KW-1185">Reference proteome</keyword>
<dbReference type="EMBL" id="ANHZ02000006">
    <property type="protein sequence ID" value="EME37062.1"/>
    <property type="molecule type" value="Genomic_DNA"/>
</dbReference>
<dbReference type="InterPro" id="IPR036188">
    <property type="entry name" value="FAD/NAD-bd_sf"/>
</dbReference>
<feature type="domain" description="Amine oxidase" evidence="4">
    <location>
        <begin position="14"/>
        <end position="483"/>
    </location>
</feature>
<dbReference type="Proteomes" id="UP000009877">
    <property type="component" value="Unassembled WGS sequence"/>
</dbReference>
<dbReference type="Gene3D" id="3.50.50.60">
    <property type="entry name" value="FAD/NAD(P)-binding domain"/>
    <property type="match status" value="2"/>
</dbReference>
<proteinExistence type="predicted"/>
<protein>
    <submittedName>
        <fullName evidence="5">Phytoene desaturase</fullName>
    </submittedName>
</protein>
<evidence type="ECO:0000313" key="5">
    <source>
        <dbReference type="EMBL" id="EME37062.1"/>
    </source>
</evidence>
<dbReference type="Pfam" id="PF01593">
    <property type="entry name" value="Amino_oxidase"/>
    <property type="match status" value="1"/>
</dbReference>
<dbReference type="SUPFAM" id="SSF51905">
    <property type="entry name" value="FAD/NAD(P)-binding domain"/>
    <property type="match status" value="1"/>
</dbReference>
<dbReference type="PANTHER" id="PTHR43734">
    <property type="entry name" value="PHYTOENE DESATURASE"/>
    <property type="match status" value="1"/>
</dbReference>
<dbReference type="STRING" id="71999.KPaMU14_09135"/>
<dbReference type="PRINTS" id="PR00757">
    <property type="entry name" value="AMINEOXDASEF"/>
</dbReference>
<dbReference type="AlphaFoldDB" id="M2WEU9"/>
<sequence length="512" mass="54671">MSARHDAIVIGAGLSGLSAAALLARAGLDVVVLEKADGPGGCARSFTRDGFTFDPAVHVTVEARPEAYIGLLLQHLGVADQVVFERFGEIYRVDLPGFSMVAPTGREDFLAAHQDAFPAQARGLAELFEMRRELYEQTSSMPQRLDLAEDIEAVMARVPRVLEHRRSTVESAIAPYLDDERARAVMGASWPYLGSSPDRLSFLLFNQMLETFHTGGWFPRGGFQSLVDAIVCGLESAGGTLRTGAEVTRVLSADGAVTGVELVDGEQILAETVIGASDGTALLAELVGWDALPASWKRRVGRYTLAPSAVTLFGGFDGDPQQLGMVDENIVFRHWDHRRTWAELQDGRPGGLWASVPTLVDPGMAPAGRHSVTITGLVPAELSRDWSAAKPELAEDMIAAVETAFPGFRDGFDLMETATPATYARWTGNRGGAAYGWENTPSQTASKRLPHVTPLNGLLLAGHWSEEGESSLRALTSGRAVAELAAERHGLAGAVPSFGGPSSLREAARAGS</sequence>
<comment type="cofactor">
    <cofactor evidence="1">
        <name>FAD</name>
        <dbReference type="ChEBI" id="CHEBI:57692"/>
    </cofactor>
</comment>
<dbReference type="InterPro" id="IPR002937">
    <property type="entry name" value="Amino_oxidase"/>
</dbReference>
<name>M2WEU9_9MICC</name>
<dbReference type="RefSeq" id="WP_006214239.1">
    <property type="nucleotide sequence ID" value="NZ_ANHZ02000006.1"/>
</dbReference>
<accession>M2WEU9</accession>